<keyword evidence="1" id="KW-0732">Signal</keyword>
<feature type="chain" id="PRO_5028241997" description="Tetratricopeptide repeat protein" evidence="1">
    <location>
        <begin position="20"/>
        <end position="258"/>
    </location>
</feature>
<sequence length="258" mass="28294">MFPCCVVLSWGLLVAQAPAAINRSQLRERALVIAAAEDNFQAFALLEVGPSPLEIADDYVQLVGDLFHQQKNVPRMLAFGQAGMAFCLREARRQRDTNPRLATELTAQAQTIAATVSANTWPGWNAAGVVLSPTDQAFGRDAARLNLRLVQELERGPEPLGHAHWLIGAHALAAGEFAAAEEAFARAEREFERARQAELAWMARGYRALAQKGQPLKRSAGDMLFQQAQRELRAASRPDARLFADQLLSAEKTLLKSP</sequence>
<reference evidence="2" key="1">
    <citation type="journal article" date="2020" name="mSystems">
        <title>Genome- and Community-Level Interaction Insights into Carbon Utilization and Element Cycling Functions of Hydrothermarchaeota in Hydrothermal Sediment.</title>
        <authorList>
            <person name="Zhou Z."/>
            <person name="Liu Y."/>
            <person name="Xu W."/>
            <person name="Pan J."/>
            <person name="Luo Z.H."/>
            <person name="Li M."/>
        </authorList>
    </citation>
    <scope>NUCLEOTIDE SEQUENCE [LARGE SCALE GENOMIC DNA]</scope>
    <source>
        <strain evidence="2">SpSt-508</strain>
    </source>
</reference>
<organism evidence="2">
    <name type="scientific">Schlesneria paludicola</name>
    <dbReference type="NCBI Taxonomy" id="360056"/>
    <lineage>
        <taxon>Bacteria</taxon>
        <taxon>Pseudomonadati</taxon>
        <taxon>Planctomycetota</taxon>
        <taxon>Planctomycetia</taxon>
        <taxon>Planctomycetales</taxon>
        <taxon>Planctomycetaceae</taxon>
        <taxon>Schlesneria</taxon>
    </lineage>
</organism>
<evidence type="ECO:0008006" key="3">
    <source>
        <dbReference type="Google" id="ProtNLM"/>
    </source>
</evidence>
<evidence type="ECO:0000313" key="2">
    <source>
        <dbReference type="EMBL" id="HGT39840.1"/>
    </source>
</evidence>
<dbReference type="EMBL" id="DSVQ01000015">
    <property type="protein sequence ID" value="HGT39840.1"/>
    <property type="molecule type" value="Genomic_DNA"/>
</dbReference>
<accession>A0A7C4QP94</accession>
<feature type="signal peptide" evidence="1">
    <location>
        <begin position="1"/>
        <end position="19"/>
    </location>
</feature>
<gene>
    <name evidence="2" type="ORF">ENS64_11355</name>
</gene>
<dbReference type="AlphaFoldDB" id="A0A7C4QP94"/>
<proteinExistence type="predicted"/>
<evidence type="ECO:0000256" key="1">
    <source>
        <dbReference type="SAM" id="SignalP"/>
    </source>
</evidence>
<comment type="caution">
    <text evidence="2">The sequence shown here is derived from an EMBL/GenBank/DDBJ whole genome shotgun (WGS) entry which is preliminary data.</text>
</comment>
<name>A0A7C4QP94_9PLAN</name>
<protein>
    <recommendedName>
        <fullName evidence="3">Tetratricopeptide repeat protein</fullName>
    </recommendedName>
</protein>